<dbReference type="Proteomes" id="UP000054481">
    <property type="component" value="Unassembled WGS sequence"/>
</dbReference>
<dbReference type="Pfam" id="PF12770">
    <property type="entry name" value="CHAT"/>
    <property type="match status" value="1"/>
</dbReference>
<dbReference type="InterPro" id="IPR011990">
    <property type="entry name" value="TPR-like_helical_dom_sf"/>
</dbReference>
<dbReference type="AlphaFoldDB" id="A0A0F7ZX14"/>
<reference evidence="2 3" key="1">
    <citation type="journal article" date="2014" name="Genome Biol. Evol.">
        <title>Comparative genomics and transcriptomics analyses reveal divergent lifestyle features of nematode endoparasitic fungus Hirsutella minnesotensis.</title>
        <authorList>
            <person name="Lai Y."/>
            <person name="Liu K."/>
            <person name="Zhang X."/>
            <person name="Zhang X."/>
            <person name="Li K."/>
            <person name="Wang N."/>
            <person name="Shu C."/>
            <person name="Wu Y."/>
            <person name="Wang C."/>
            <person name="Bushley K.E."/>
            <person name="Xiang M."/>
            <person name="Liu X."/>
        </authorList>
    </citation>
    <scope>NUCLEOTIDE SEQUENCE [LARGE SCALE GENOMIC DNA]</scope>
    <source>
        <strain evidence="2 3">3608</strain>
    </source>
</reference>
<evidence type="ECO:0000313" key="2">
    <source>
        <dbReference type="EMBL" id="KJZ69927.1"/>
    </source>
</evidence>
<dbReference type="OrthoDB" id="9991317at2759"/>
<organism evidence="2 3">
    <name type="scientific">Hirsutella minnesotensis 3608</name>
    <dbReference type="NCBI Taxonomy" id="1043627"/>
    <lineage>
        <taxon>Eukaryota</taxon>
        <taxon>Fungi</taxon>
        <taxon>Dikarya</taxon>
        <taxon>Ascomycota</taxon>
        <taxon>Pezizomycotina</taxon>
        <taxon>Sordariomycetes</taxon>
        <taxon>Hypocreomycetidae</taxon>
        <taxon>Hypocreales</taxon>
        <taxon>Ophiocordycipitaceae</taxon>
        <taxon>Hirsutella</taxon>
    </lineage>
</organism>
<dbReference type="PANTHER" id="PTHR19959:SF119">
    <property type="entry name" value="FUNGAL LIPASE-LIKE DOMAIN-CONTAINING PROTEIN"/>
    <property type="match status" value="1"/>
</dbReference>
<evidence type="ECO:0000259" key="1">
    <source>
        <dbReference type="Pfam" id="PF12770"/>
    </source>
</evidence>
<accession>A0A0F7ZX14</accession>
<proteinExistence type="predicted"/>
<dbReference type="Pfam" id="PF13374">
    <property type="entry name" value="TPR_10"/>
    <property type="match status" value="6"/>
</dbReference>
<dbReference type="EMBL" id="KQ030665">
    <property type="protein sequence ID" value="KJZ69927.1"/>
    <property type="molecule type" value="Genomic_DNA"/>
</dbReference>
<sequence length="1051" mass="115477">MEISQLAQQLQINDDVVREFLAALAIEAYNEFTGSGNRDHIDKAVQLARGSIDTKDGGALPSIDRLSNLGVILLCRYERTGEMANLEEAITVARQAVDAAAADHPDRAVCLNNLGLNLESRYKRTGETANLEEAITVARQAVDAAPADHPNRAVCLDSLGIKLHSRYGRTGELADLEEAITVTRQAVDSTPADHPYRAVRLNNLGRELQSRYERTGELANLEEAIIVTRQAVDATPADHPDRALRLHYLGRELESRYERTGELANLEEALIVTRQAVDATPADHPDRAIRLSNLGNKLECRYMRMGGMDDLEEAITVARQAVDAKPADQLDRAACLNNLGIKLQSRYERTGELADLEEAITVTRQAVDATPADHPYRAVRLNNLGRELQSRYERTEELADLEEAITVARQAVDATPADHANQAAWLTNLGAKLQSRYERTGELADLEEAITVTRQAVDATPADHPNRAACLNNLGNKLLSRYARTDEMADVEEASWCLHAAWSCPAAIPFHRVQAAARCLPLFAIQSKIDTAIQLGQAVLDLLPAVNTKLLDRSDQQFVMSTFAGVAADVCACLLAAARPADALESLERGRAVIVGQLVDSRNDLSSLRRDHCDIACRYERLRDEINETPGDRMQGTGRAQAVNRRREAMAELEECVKEIRGFAGHERFLLGQTVAEMQECALGGTIVVVNITDFRSDAILVSQTAIHTLGLPRLLASDAEAWLRKKWTGREARRRERARKNKEYLEYLLWLWDVCVKLVLDALDTDHTQDALPRIWWIGTGLGSSMPFHAAGVHSPGSTENAFSKAVSSYTPSIKTLGYAHRRARITKGTQVSLLVATMPTTPAVALNSDIGKPCDLPGVMIEDNHVTELLAGKIPVQSLNLPSVSQVIDKLRDCSIAHFACHGSTDHVDPSNSGLILQRQDDQGLKQDRLTVRRVSELSLAGAHIAYLSACSTAENKAARLSDEVLHVVSGFQVAGFTHVVGCLWPSIDRICVEVAGGFYQSLFRRQREVVTFWEGQAVACAVREAVMAVREADMDAPLAWAQFVHFGA</sequence>
<dbReference type="Gene3D" id="1.25.40.10">
    <property type="entry name" value="Tetratricopeptide repeat domain"/>
    <property type="match status" value="2"/>
</dbReference>
<protein>
    <recommendedName>
        <fullName evidence="1">CHAT domain-containing protein</fullName>
    </recommendedName>
</protein>
<dbReference type="InterPro" id="IPR024983">
    <property type="entry name" value="CHAT_dom"/>
</dbReference>
<dbReference type="SUPFAM" id="SSF48452">
    <property type="entry name" value="TPR-like"/>
    <property type="match status" value="1"/>
</dbReference>
<keyword evidence="3" id="KW-1185">Reference proteome</keyword>
<gene>
    <name evidence="2" type="ORF">HIM_10683</name>
</gene>
<name>A0A0F7ZX14_9HYPO</name>
<dbReference type="SUPFAM" id="SSF81901">
    <property type="entry name" value="HCP-like"/>
    <property type="match status" value="1"/>
</dbReference>
<feature type="domain" description="CHAT" evidence="1">
    <location>
        <begin position="748"/>
        <end position="1050"/>
    </location>
</feature>
<evidence type="ECO:0000313" key="3">
    <source>
        <dbReference type="Proteomes" id="UP000054481"/>
    </source>
</evidence>
<dbReference type="PANTHER" id="PTHR19959">
    <property type="entry name" value="KINESIN LIGHT CHAIN"/>
    <property type="match status" value="1"/>
</dbReference>